<keyword evidence="1" id="KW-0812">Transmembrane</keyword>
<evidence type="ECO:0000259" key="2">
    <source>
        <dbReference type="Pfam" id="PF07786"/>
    </source>
</evidence>
<dbReference type="Pfam" id="PF07786">
    <property type="entry name" value="HGSNAT_cat"/>
    <property type="match status" value="1"/>
</dbReference>
<feature type="transmembrane region" description="Helical" evidence="1">
    <location>
        <begin position="153"/>
        <end position="173"/>
    </location>
</feature>
<feature type="transmembrane region" description="Helical" evidence="1">
    <location>
        <begin position="263"/>
        <end position="284"/>
    </location>
</feature>
<evidence type="ECO:0000256" key="1">
    <source>
        <dbReference type="SAM" id="Phobius"/>
    </source>
</evidence>
<feature type="transmembrane region" description="Helical" evidence="1">
    <location>
        <begin position="225"/>
        <end position="243"/>
    </location>
</feature>
<dbReference type="InterPro" id="IPR012429">
    <property type="entry name" value="HGSNAT_cat"/>
</dbReference>
<sequence length="352" mass="39903">MSSKLLFLDLARGLAAIFMVCTHVVSINTKTQIAEHSIFGKVITLLGEAPAAPVFMVVMGILYAYKKEHQFTHDIKRSFSLFAKGYYLNLLRLAVPFTLFLFYMPFDISEPDDKLTNFADDIISNLLVVDILQAAGLSYLIMAIVNKLQLNDVCITLLILLVLVYSPFIWGLGTYVPFWGRLLEPLWGINGEMVSFPLFPWVIYPLIGMILGRRYSNPLTLTTQVMGYQFGFGVCLSFIGMLISQTNISFHFGDYWRTGPGGLVLYIGFIMQWLALMFFISPYIHKGLFNVIGFISTHITNFYIVQWVLISASIVVLNQYKLDIIESLVAIIIIIAMSFLICKKLQKHNIKL</sequence>
<feature type="transmembrane region" description="Helical" evidence="1">
    <location>
        <begin position="7"/>
        <end position="26"/>
    </location>
</feature>
<reference evidence="3 4" key="1">
    <citation type="submission" date="2018-03" db="EMBL/GenBank/DDBJ databases">
        <title>Aeromonas veronii whole genome sequencing and analysis.</title>
        <authorList>
            <person name="Xie H."/>
            <person name="Liu T."/>
            <person name="Wang K."/>
        </authorList>
    </citation>
    <scope>NUCLEOTIDE SEQUENCE [LARGE SCALE GENOMIC DNA]</scope>
    <source>
        <strain evidence="3 4">XH.VA.1</strain>
    </source>
</reference>
<gene>
    <name evidence="3" type="ORF">DAA48_25670</name>
</gene>
<feature type="transmembrane region" description="Helical" evidence="1">
    <location>
        <begin position="193"/>
        <end position="213"/>
    </location>
</feature>
<dbReference type="RefSeq" id="WP_107685212.1">
    <property type="nucleotide sequence ID" value="NZ_CP110364.1"/>
</dbReference>
<name>A0A2T4MUN6_AERVE</name>
<comment type="caution">
    <text evidence="3">The sequence shown here is derived from an EMBL/GenBank/DDBJ whole genome shotgun (WGS) entry which is preliminary data.</text>
</comment>
<feature type="transmembrane region" description="Helical" evidence="1">
    <location>
        <begin position="38"/>
        <end position="65"/>
    </location>
</feature>
<protein>
    <recommendedName>
        <fullName evidence="2">Heparan-alpha-glucosaminide N-acetyltransferase catalytic domain-containing protein</fullName>
    </recommendedName>
</protein>
<feature type="transmembrane region" description="Helical" evidence="1">
    <location>
        <begin position="86"/>
        <end position="106"/>
    </location>
</feature>
<keyword evidence="1" id="KW-0472">Membrane</keyword>
<feature type="transmembrane region" description="Helical" evidence="1">
    <location>
        <begin position="291"/>
        <end position="318"/>
    </location>
</feature>
<organism evidence="3 4">
    <name type="scientific">Aeromonas veronii</name>
    <dbReference type="NCBI Taxonomy" id="654"/>
    <lineage>
        <taxon>Bacteria</taxon>
        <taxon>Pseudomonadati</taxon>
        <taxon>Pseudomonadota</taxon>
        <taxon>Gammaproteobacteria</taxon>
        <taxon>Aeromonadales</taxon>
        <taxon>Aeromonadaceae</taxon>
        <taxon>Aeromonas</taxon>
    </lineage>
</organism>
<feature type="transmembrane region" description="Helical" evidence="1">
    <location>
        <begin position="324"/>
        <end position="342"/>
    </location>
</feature>
<accession>A0A2T4MUN6</accession>
<evidence type="ECO:0000313" key="4">
    <source>
        <dbReference type="Proteomes" id="UP000241986"/>
    </source>
</evidence>
<dbReference type="EMBL" id="PZKL01000059">
    <property type="protein sequence ID" value="PTH78288.1"/>
    <property type="molecule type" value="Genomic_DNA"/>
</dbReference>
<dbReference type="Proteomes" id="UP000241986">
    <property type="component" value="Unassembled WGS sequence"/>
</dbReference>
<keyword evidence="1" id="KW-1133">Transmembrane helix</keyword>
<dbReference type="AlphaFoldDB" id="A0A2T4MUN6"/>
<evidence type="ECO:0000313" key="3">
    <source>
        <dbReference type="EMBL" id="PTH78288.1"/>
    </source>
</evidence>
<feature type="transmembrane region" description="Helical" evidence="1">
    <location>
        <begin position="126"/>
        <end position="146"/>
    </location>
</feature>
<proteinExistence type="predicted"/>
<feature type="domain" description="Heparan-alpha-glucosaminide N-acetyltransferase catalytic" evidence="2">
    <location>
        <begin position="7"/>
        <end position="218"/>
    </location>
</feature>